<proteinExistence type="predicted"/>
<protein>
    <recommendedName>
        <fullName evidence="8">Ig-like domain-containing protein</fullName>
    </recommendedName>
</protein>
<reference evidence="9" key="2">
    <citation type="submission" date="2025-08" db="UniProtKB">
        <authorList>
            <consortium name="Ensembl"/>
        </authorList>
    </citation>
    <scope>IDENTIFICATION</scope>
</reference>
<dbReference type="GO" id="GO:0050852">
    <property type="term" value="P:T cell receptor signaling pathway"/>
    <property type="evidence" value="ECO:0007669"/>
    <property type="project" value="TreeGrafter"/>
</dbReference>
<dbReference type="SMART" id="SM00409">
    <property type="entry name" value="IG"/>
    <property type="match status" value="1"/>
</dbReference>
<reference evidence="9" key="3">
    <citation type="submission" date="2025-09" db="UniProtKB">
        <authorList>
            <consortium name="Ensembl"/>
        </authorList>
    </citation>
    <scope>IDENTIFICATION</scope>
</reference>
<dbReference type="FunFam" id="2.60.40.10:FF:000088">
    <property type="entry name" value="Butyrophilin subfamily 1 member A1"/>
    <property type="match status" value="1"/>
</dbReference>
<evidence type="ECO:0000256" key="3">
    <source>
        <dbReference type="ARBA" id="ARBA00022729"/>
    </source>
</evidence>
<dbReference type="InterPro" id="IPR050504">
    <property type="entry name" value="IgSF_BTN/MOG"/>
</dbReference>
<evidence type="ECO:0000313" key="9">
    <source>
        <dbReference type="Ensembl" id="ENSMICP00000032981.2"/>
    </source>
</evidence>
<dbReference type="FunFam" id="2.60.40.10:FF:000208">
    <property type="entry name" value="Butyrophilin subfamily 1 member A1"/>
    <property type="match status" value="1"/>
</dbReference>
<dbReference type="EMBL" id="ABDC03031004">
    <property type="status" value="NOT_ANNOTATED_CDS"/>
    <property type="molecule type" value="Genomic_DNA"/>
</dbReference>
<feature type="transmembrane region" description="Helical" evidence="7">
    <location>
        <begin position="242"/>
        <end position="262"/>
    </location>
</feature>
<name>A0A8C5W0Z7_MICMU</name>
<dbReference type="PANTHER" id="PTHR24100:SF130">
    <property type="entry name" value="BUTYROPHILIN-LIKE PROTEIN 9"/>
    <property type="match status" value="1"/>
</dbReference>
<accession>A0A8C5W0Z7</accession>
<dbReference type="CDD" id="cd05713">
    <property type="entry name" value="IgV_MOG_like"/>
    <property type="match status" value="1"/>
</dbReference>
<dbReference type="Pfam" id="PF22705">
    <property type="entry name" value="C2-set_3"/>
    <property type="match status" value="1"/>
</dbReference>
<dbReference type="Pfam" id="PF07686">
    <property type="entry name" value="V-set"/>
    <property type="match status" value="1"/>
</dbReference>
<dbReference type="InterPro" id="IPR003599">
    <property type="entry name" value="Ig_sub"/>
</dbReference>
<dbReference type="AlphaFoldDB" id="A0A8C5W0Z7"/>
<feature type="domain" description="Ig-like" evidence="8">
    <location>
        <begin position="25"/>
        <end position="123"/>
    </location>
</feature>
<evidence type="ECO:0000256" key="6">
    <source>
        <dbReference type="ARBA" id="ARBA00023319"/>
    </source>
</evidence>
<evidence type="ECO:0000256" key="7">
    <source>
        <dbReference type="SAM" id="Phobius"/>
    </source>
</evidence>
<dbReference type="PANTHER" id="PTHR24100">
    <property type="entry name" value="BUTYROPHILIN"/>
    <property type="match status" value="1"/>
</dbReference>
<dbReference type="InterPro" id="IPR036179">
    <property type="entry name" value="Ig-like_dom_sf"/>
</dbReference>
<dbReference type="Ensembl" id="ENSMICT00000027261.2">
    <property type="protein sequence ID" value="ENSMICP00000032981.2"/>
    <property type="gene ID" value="ENSMICG00000033298.2"/>
</dbReference>
<keyword evidence="6" id="KW-0393">Immunoglobulin domain</keyword>
<dbReference type="EMBL" id="ABDC03031005">
    <property type="status" value="NOT_ANNOTATED_CDS"/>
    <property type="molecule type" value="Genomic_DNA"/>
</dbReference>
<dbReference type="SUPFAM" id="SSF48726">
    <property type="entry name" value="Immunoglobulin"/>
    <property type="match status" value="2"/>
</dbReference>
<sequence length="318" mass="34849">MADFPVSPDSLKPASPPGGLIFLTQEVTVVGPGEPILALVGEEVEFPCHLSPYLDAQHMEIRWFRSRTADVVHLYRERQEFPGRQLAQFRNRTRLIKEGILDGSVVLQLRSVAPSDQGLFGCRFLSGNFSGEAVWELEVAGLGSDPHIFLEGFKKGGIQLRCSSSGWYPKPKAQWRDHQGQCLPPESEAIIQDAQGLFSLETSVVVRGGAHGNLSLSILNLLLGQKKELVVQIAGQWLPSTFLFPVVTLSVFHVAGGLRVTFIVLRCSLLSACVACCSIHLCFLCACGLFLLAAQCSVLVSHPPGYRLPLTPHHHKQH</sequence>
<evidence type="ECO:0000313" key="10">
    <source>
        <dbReference type="Proteomes" id="UP000694394"/>
    </source>
</evidence>
<dbReference type="EMBL" id="ABDC03031002">
    <property type="status" value="NOT_ANNOTATED_CDS"/>
    <property type="molecule type" value="Genomic_DNA"/>
</dbReference>
<feature type="transmembrane region" description="Helical" evidence="7">
    <location>
        <begin position="269"/>
        <end position="294"/>
    </location>
</feature>
<keyword evidence="10" id="KW-1185">Reference proteome</keyword>
<keyword evidence="5 7" id="KW-0472">Membrane</keyword>
<dbReference type="InterPro" id="IPR053896">
    <property type="entry name" value="BTN3A2-like_Ig-C"/>
</dbReference>
<keyword evidence="4 7" id="KW-1133">Transmembrane helix</keyword>
<dbReference type="InterPro" id="IPR007110">
    <property type="entry name" value="Ig-like_dom"/>
</dbReference>
<evidence type="ECO:0000256" key="4">
    <source>
        <dbReference type="ARBA" id="ARBA00022989"/>
    </source>
</evidence>
<evidence type="ECO:0000256" key="1">
    <source>
        <dbReference type="ARBA" id="ARBA00004370"/>
    </source>
</evidence>
<dbReference type="Gene3D" id="2.60.40.10">
    <property type="entry name" value="Immunoglobulins"/>
    <property type="match status" value="2"/>
</dbReference>
<evidence type="ECO:0000256" key="2">
    <source>
        <dbReference type="ARBA" id="ARBA00022692"/>
    </source>
</evidence>
<keyword evidence="3" id="KW-0732">Signal</keyword>
<dbReference type="InterPro" id="IPR013783">
    <property type="entry name" value="Ig-like_fold"/>
</dbReference>
<dbReference type="GeneTree" id="ENSGT00940000160338"/>
<evidence type="ECO:0000256" key="5">
    <source>
        <dbReference type="ARBA" id="ARBA00023136"/>
    </source>
</evidence>
<dbReference type="EMBL" id="ABDC03031003">
    <property type="status" value="NOT_ANNOTATED_CDS"/>
    <property type="molecule type" value="Genomic_DNA"/>
</dbReference>
<comment type="subcellular location">
    <subcellularLocation>
        <location evidence="1">Membrane</location>
    </subcellularLocation>
</comment>
<keyword evidence="2 7" id="KW-0812">Transmembrane</keyword>
<dbReference type="GO" id="GO:0001817">
    <property type="term" value="P:regulation of cytokine production"/>
    <property type="evidence" value="ECO:0007669"/>
    <property type="project" value="TreeGrafter"/>
</dbReference>
<dbReference type="InterPro" id="IPR013106">
    <property type="entry name" value="Ig_V-set"/>
</dbReference>
<evidence type="ECO:0000259" key="8">
    <source>
        <dbReference type="PROSITE" id="PS50835"/>
    </source>
</evidence>
<dbReference type="GO" id="GO:0005102">
    <property type="term" value="F:signaling receptor binding"/>
    <property type="evidence" value="ECO:0007669"/>
    <property type="project" value="TreeGrafter"/>
</dbReference>
<organism evidence="9 10">
    <name type="scientific">Microcebus murinus</name>
    <name type="common">Gray mouse lemur</name>
    <name type="synonym">Lemur murinus</name>
    <dbReference type="NCBI Taxonomy" id="30608"/>
    <lineage>
        <taxon>Eukaryota</taxon>
        <taxon>Metazoa</taxon>
        <taxon>Chordata</taxon>
        <taxon>Craniata</taxon>
        <taxon>Vertebrata</taxon>
        <taxon>Euteleostomi</taxon>
        <taxon>Mammalia</taxon>
        <taxon>Eutheria</taxon>
        <taxon>Euarchontoglires</taxon>
        <taxon>Primates</taxon>
        <taxon>Strepsirrhini</taxon>
        <taxon>Lemuriformes</taxon>
        <taxon>Cheirogaleidae</taxon>
        <taxon>Microcebus</taxon>
    </lineage>
</organism>
<dbReference type="Proteomes" id="UP000694394">
    <property type="component" value="Chromosome 29"/>
</dbReference>
<dbReference type="GO" id="GO:0009897">
    <property type="term" value="C:external side of plasma membrane"/>
    <property type="evidence" value="ECO:0007669"/>
    <property type="project" value="TreeGrafter"/>
</dbReference>
<dbReference type="EMBL" id="ABDC03031006">
    <property type="status" value="NOT_ANNOTATED_CDS"/>
    <property type="molecule type" value="Genomic_DNA"/>
</dbReference>
<dbReference type="PROSITE" id="PS50835">
    <property type="entry name" value="IG_LIKE"/>
    <property type="match status" value="1"/>
</dbReference>
<dbReference type="SMART" id="SM00406">
    <property type="entry name" value="IGv"/>
    <property type="match status" value="1"/>
</dbReference>
<reference evidence="9" key="1">
    <citation type="submission" date="2016-12" db="EMBL/GenBank/DDBJ databases">
        <title>Mouse lemur reference genome and diversity panel.</title>
        <authorList>
            <person name="Harris R."/>
            <person name="Larsen P."/>
            <person name="Liu Y."/>
            <person name="Hughes D.S."/>
            <person name="Murali S."/>
            <person name="Raveendran M."/>
            <person name="Korchina V."/>
            <person name="Wang M."/>
            <person name="Jhangiani S."/>
            <person name="Bandaranaike D."/>
            <person name="Bellair M."/>
            <person name="Blankenburg K."/>
            <person name="Chao H."/>
            <person name="Dahdouli M."/>
            <person name="Dinh H."/>
            <person name="Doddapaneni H."/>
            <person name="English A."/>
            <person name="Firestine M."/>
            <person name="Gnanaolivu R."/>
            <person name="Gross S."/>
            <person name="Hernandez B."/>
            <person name="Javaid M."/>
            <person name="Jayaseelan J."/>
            <person name="Jones J."/>
            <person name="Khan Z."/>
            <person name="Kovar C."/>
            <person name="Kurapati P."/>
            <person name="Le B."/>
            <person name="Lee S."/>
            <person name="Li M."/>
            <person name="Mathew T."/>
            <person name="Narasimhan A."/>
            <person name="Ngo D."/>
            <person name="Nguyen L."/>
            <person name="Okwuonu G."/>
            <person name="Ongeri F."/>
            <person name="Osuji N."/>
            <person name="Pu L.-L."/>
            <person name="Puazo M."/>
            <person name="Quiroz J."/>
            <person name="Raj R."/>
            <person name="Rajbhandari K."/>
            <person name="Reid J.G."/>
            <person name="Santibanez J."/>
            <person name="Sexton D."/>
            <person name="Skinner E."/>
            <person name="Vee V."/>
            <person name="Weissenberger G."/>
            <person name="Wu Y."/>
            <person name="Xin Y."/>
            <person name="Han Y."/>
            <person name="Campbell C."/>
            <person name="Brown A."/>
            <person name="Sullivan B."/>
            <person name="Shelton J."/>
            <person name="Brown S."/>
            <person name="Dudchenko O."/>
            <person name="Machol I."/>
            <person name="Durand N."/>
            <person name="Shamim M."/>
            <person name="Lieberman A."/>
            <person name="Muzny D.M."/>
            <person name="Richards S."/>
            <person name="Yoder A."/>
            <person name="Worley K.C."/>
            <person name="Rogers J."/>
            <person name="Gibbs R.A."/>
        </authorList>
    </citation>
    <scope>NUCLEOTIDE SEQUENCE [LARGE SCALE GENOMIC DNA]</scope>
</reference>